<organism evidence="1 2">
    <name type="scientific">Paracidovorax konjaci</name>
    <dbReference type="NCBI Taxonomy" id="32040"/>
    <lineage>
        <taxon>Bacteria</taxon>
        <taxon>Pseudomonadati</taxon>
        <taxon>Pseudomonadota</taxon>
        <taxon>Betaproteobacteria</taxon>
        <taxon>Burkholderiales</taxon>
        <taxon>Comamonadaceae</taxon>
        <taxon>Paracidovorax</taxon>
    </lineage>
</organism>
<evidence type="ECO:0000313" key="2">
    <source>
        <dbReference type="Proteomes" id="UP000199517"/>
    </source>
</evidence>
<gene>
    <name evidence="1" type="ORF">SAMN04489710_11821</name>
</gene>
<reference evidence="2" key="1">
    <citation type="submission" date="2016-10" db="EMBL/GenBank/DDBJ databases">
        <authorList>
            <person name="Varghese N."/>
            <person name="Submissions S."/>
        </authorList>
    </citation>
    <scope>NUCLEOTIDE SEQUENCE [LARGE SCALE GENOMIC DNA]</scope>
    <source>
        <strain evidence="2">DSM 7481</strain>
    </source>
</reference>
<dbReference type="EMBL" id="FOMQ01000018">
    <property type="protein sequence ID" value="SFE19093.1"/>
    <property type="molecule type" value="Genomic_DNA"/>
</dbReference>
<dbReference type="InterPro" id="IPR056209">
    <property type="entry name" value="SU10_adaptor"/>
</dbReference>
<dbReference type="Proteomes" id="UP000199517">
    <property type="component" value="Unassembled WGS sequence"/>
</dbReference>
<dbReference type="AlphaFoldDB" id="A0A1I1YLS2"/>
<protein>
    <submittedName>
        <fullName evidence="1">Uncharacterized protein</fullName>
    </submittedName>
</protein>
<dbReference type="Pfam" id="PF24175">
    <property type="entry name" value="SU10_adaptor"/>
    <property type="match status" value="1"/>
</dbReference>
<proteinExistence type="predicted"/>
<dbReference type="OrthoDB" id="6880023at2"/>
<keyword evidence="2" id="KW-1185">Reference proteome</keyword>
<dbReference type="STRING" id="32040.SAMN04489710_11821"/>
<sequence length="223" mass="24920">MQVSDIISQFRDTVGDCHAPHFWSDDAVVGYLNEAVQEACERANLIEDRNTPAVCTLAVVAGQARYALHPSVLLIKRATLNGALIHETSVEDLDEESSRWETRVGTPRRFLFEQAIGRAAPHLQLVSIPAAVGTVGLTVYRDALKPLSASRPTDVPEIPARYHTRLLDWMYHRAYLKQDADSFDASKAAQSLTLFEQAFGERPDANVQRKRADRQPPIVRCAW</sequence>
<dbReference type="RefSeq" id="WP_092956638.1">
    <property type="nucleotide sequence ID" value="NZ_FOMQ01000018.1"/>
</dbReference>
<accession>A0A1I1YLS2</accession>
<name>A0A1I1YLS2_9BURK</name>
<evidence type="ECO:0000313" key="1">
    <source>
        <dbReference type="EMBL" id="SFE19093.1"/>
    </source>
</evidence>